<dbReference type="Gene3D" id="1.20.144.10">
    <property type="entry name" value="Phosphatidic acid phosphatase type 2/haloperoxidase"/>
    <property type="match status" value="1"/>
</dbReference>
<dbReference type="GO" id="GO:0042392">
    <property type="term" value="F:sphingosine-1-phosphate phosphatase activity"/>
    <property type="evidence" value="ECO:0007669"/>
    <property type="project" value="TreeGrafter"/>
</dbReference>
<dbReference type="SMART" id="SM00014">
    <property type="entry name" value="acidPPc"/>
    <property type="match status" value="1"/>
</dbReference>
<keyword evidence="1" id="KW-1133">Transmembrane helix</keyword>
<name>A0AAV9IX26_CYACA</name>
<reference evidence="3 4" key="1">
    <citation type="submission" date="2022-07" db="EMBL/GenBank/DDBJ databases">
        <title>Genome-wide signatures of adaptation to extreme environments.</title>
        <authorList>
            <person name="Cho C.H."/>
            <person name="Yoon H.S."/>
        </authorList>
    </citation>
    <scope>NUCLEOTIDE SEQUENCE [LARGE SCALE GENOMIC DNA]</scope>
    <source>
        <strain evidence="3 4">DBV 063 E5</strain>
    </source>
</reference>
<evidence type="ECO:0000259" key="2">
    <source>
        <dbReference type="SMART" id="SM00014"/>
    </source>
</evidence>
<dbReference type="Pfam" id="PF01569">
    <property type="entry name" value="PAP2"/>
    <property type="match status" value="1"/>
</dbReference>
<accession>A0AAV9IX26</accession>
<proteinExistence type="predicted"/>
<protein>
    <recommendedName>
        <fullName evidence="2">Phosphatidic acid phosphatase type 2/haloperoxidase domain-containing protein</fullName>
    </recommendedName>
</protein>
<keyword evidence="1" id="KW-0812">Transmembrane</keyword>
<dbReference type="PANTHER" id="PTHR14969">
    <property type="entry name" value="SPHINGOSINE-1-PHOSPHATE PHOSPHOHYDROLASE"/>
    <property type="match status" value="1"/>
</dbReference>
<feature type="domain" description="Phosphatidic acid phosphatase type 2/haloperoxidase" evidence="2">
    <location>
        <begin position="90"/>
        <end position="203"/>
    </location>
</feature>
<dbReference type="AlphaFoldDB" id="A0AAV9IX26"/>
<evidence type="ECO:0000256" key="1">
    <source>
        <dbReference type="SAM" id="Phobius"/>
    </source>
</evidence>
<dbReference type="SUPFAM" id="SSF48317">
    <property type="entry name" value="Acid phosphatase/Vanadium-dependent haloperoxidase"/>
    <property type="match status" value="1"/>
</dbReference>
<gene>
    <name evidence="3" type="ORF">CDCA_CDCA10G2910</name>
</gene>
<feature type="transmembrane region" description="Helical" evidence="1">
    <location>
        <begin position="90"/>
        <end position="113"/>
    </location>
</feature>
<dbReference type="InterPro" id="IPR036938">
    <property type="entry name" value="PAP2/HPO_sf"/>
</dbReference>
<keyword evidence="4" id="KW-1185">Reference proteome</keyword>
<dbReference type="PANTHER" id="PTHR14969:SF13">
    <property type="entry name" value="AT30094P"/>
    <property type="match status" value="1"/>
</dbReference>
<comment type="caution">
    <text evidence="3">The sequence shown here is derived from an EMBL/GenBank/DDBJ whole genome shotgun (WGS) entry which is preliminary data.</text>
</comment>
<organism evidence="3 4">
    <name type="scientific">Cyanidium caldarium</name>
    <name type="common">Red alga</name>
    <dbReference type="NCBI Taxonomy" id="2771"/>
    <lineage>
        <taxon>Eukaryota</taxon>
        <taxon>Rhodophyta</taxon>
        <taxon>Bangiophyceae</taxon>
        <taxon>Cyanidiales</taxon>
        <taxon>Cyanidiaceae</taxon>
        <taxon>Cyanidium</taxon>
    </lineage>
</organism>
<evidence type="ECO:0000313" key="4">
    <source>
        <dbReference type="Proteomes" id="UP001301350"/>
    </source>
</evidence>
<feature type="transmembrane region" description="Helical" evidence="1">
    <location>
        <begin position="6"/>
        <end position="26"/>
    </location>
</feature>
<evidence type="ECO:0000313" key="3">
    <source>
        <dbReference type="EMBL" id="KAK4536885.1"/>
    </source>
</evidence>
<dbReference type="EMBL" id="JANCYW010000010">
    <property type="protein sequence ID" value="KAK4536885.1"/>
    <property type="molecule type" value="Genomic_DNA"/>
</dbReference>
<sequence>MPWTWIGWYVLPTLLCALCLVPWWAWSKQHPKRLSLAECDLQAAQRLHRWATGSAPRWRWWAVRLLSSSGDGGLWFPLSAAYFWATGSALALHVLLEGCLVAACLELSVKAVVRRRRPPHNTRAVYIAPAERFSFPSGHATRAFALAVLLSHELPRPASMEARPLWHTWALLVAASRVAIGRHYPSDVLAAALLGPLALMMAREALPLQTYVVAPLERLRDAYGPARFTG</sequence>
<keyword evidence="1" id="KW-0472">Membrane</keyword>
<dbReference type="Proteomes" id="UP001301350">
    <property type="component" value="Unassembled WGS sequence"/>
</dbReference>
<dbReference type="InterPro" id="IPR000326">
    <property type="entry name" value="PAP2/HPO"/>
</dbReference>